<dbReference type="SUPFAM" id="SSF52540">
    <property type="entry name" value="P-loop containing nucleoside triphosphate hydrolases"/>
    <property type="match status" value="1"/>
</dbReference>
<dbReference type="RefSeq" id="WP_309483320.1">
    <property type="nucleotide sequence ID" value="NZ_CP133720.1"/>
</dbReference>
<proteinExistence type="predicted"/>
<evidence type="ECO:0000313" key="1">
    <source>
        <dbReference type="EMBL" id="WMW81843.1"/>
    </source>
</evidence>
<gene>
    <name evidence="1" type="ORF">RF679_06050</name>
</gene>
<organism evidence="1 2">
    <name type="scientific">Undibacterium cyanobacteriorum</name>
    <dbReference type="NCBI Taxonomy" id="3073561"/>
    <lineage>
        <taxon>Bacteria</taxon>
        <taxon>Pseudomonadati</taxon>
        <taxon>Pseudomonadota</taxon>
        <taxon>Betaproteobacteria</taxon>
        <taxon>Burkholderiales</taxon>
        <taxon>Oxalobacteraceae</taxon>
        <taxon>Undibacterium</taxon>
    </lineage>
</organism>
<keyword evidence="2" id="KW-1185">Reference proteome</keyword>
<dbReference type="Gene3D" id="3.40.50.300">
    <property type="entry name" value="P-loop containing nucleotide triphosphate hydrolases"/>
    <property type="match status" value="1"/>
</dbReference>
<evidence type="ECO:0000313" key="2">
    <source>
        <dbReference type="Proteomes" id="UP001181355"/>
    </source>
</evidence>
<dbReference type="EMBL" id="CP133720">
    <property type="protein sequence ID" value="WMW81843.1"/>
    <property type="molecule type" value="Genomic_DNA"/>
</dbReference>
<reference evidence="1" key="1">
    <citation type="submission" date="2023-09" db="EMBL/GenBank/DDBJ databases">
        <title>Undibacterium sp. 20NA77.5 isolated from freshwater.</title>
        <authorList>
            <person name="Le V."/>
            <person name="Ko S.-R."/>
            <person name="Ahn C.-Y."/>
            <person name="Oh H.-M."/>
        </authorList>
    </citation>
    <scope>NUCLEOTIDE SEQUENCE</scope>
    <source>
        <strain evidence="1">20NA77.5</strain>
    </source>
</reference>
<accession>A0ABY9RKV6</accession>
<sequence length="173" mass="20028">MATIHLIEGPVGAGKSTFSAALSSRTRGVHIALDEWFVRLYSPDRPEGDFLPWYITRKERLLDLIWLHSKAILAAGSDVILELGLIQQQQRLTFCRKMIGEGYFLKMYELDAPREIRRERIQHRNQHRGTTFSMFVPDHIFEIASDMWQPSDELERAEYSIEYVPSFGATVDL</sequence>
<dbReference type="InterPro" id="IPR027417">
    <property type="entry name" value="P-loop_NTPase"/>
</dbReference>
<dbReference type="Pfam" id="PF13671">
    <property type="entry name" value="AAA_33"/>
    <property type="match status" value="1"/>
</dbReference>
<dbReference type="Proteomes" id="UP001181355">
    <property type="component" value="Chromosome"/>
</dbReference>
<protein>
    <submittedName>
        <fullName evidence="1">AAA family ATPase</fullName>
    </submittedName>
</protein>
<name>A0ABY9RKV6_9BURK</name>